<dbReference type="Gene3D" id="3.40.50.2000">
    <property type="entry name" value="Glycogen Phosphorylase B"/>
    <property type="match status" value="2"/>
</dbReference>
<gene>
    <name evidence="2" type="ORF">P8X34_08810</name>
</gene>
<keyword evidence="3" id="KW-1185">Reference proteome</keyword>
<accession>A0ABV4T6W1</accession>
<keyword evidence="1" id="KW-1133">Transmembrane helix</keyword>
<dbReference type="Pfam" id="PF13692">
    <property type="entry name" value="Glyco_trans_1_4"/>
    <property type="match status" value="1"/>
</dbReference>
<dbReference type="RefSeq" id="WP_372824002.1">
    <property type="nucleotide sequence ID" value="NZ_JARRIF010000005.1"/>
</dbReference>
<comment type="caution">
    <text evidence="2">The sequence shown here is derived from an EMBL/GenBank/DDBJ whole genome shotgun (WGS) entry which is preliminary data.</text>
</comment>
<evidence type="ECO:0000313" key="2">
    <source>
        <dbReference type="EMBL" id="MFA4804824.1"/>
    </source>
</evidence>
<dbReference type="EC" id="2.4.-.-" evidence="2"/>
<sequence length="364" mass="41449">MKVLILSGVKWDSIWSHAHELSRILSEEGYSVIFLDPPEVTTGTQPHLKILSKRPRGNVKVIENKSVKKLGPAFLLIYEVTAIKTILKENPDLIIFYGVLPGFATFSLAKLLRKKVIFMYVDDHRELLTNKIAKIFASIAIPIFIGWANGVISTAKVLHEESMRNKRAFYIPNGINIRDFLHTKRIPRTVKNVYFIGTLGKWIRLEDFITLADAGFNVFVIGHGEKFEELKNATKNRRNITLYGYLDRKAALNEISEKCDIGIIPFLKNKLTDAISPIKLFEFVALNKPVLATNTIELESFKGIILVYSTTDELKKNALFLKANPKLIKEIVKKNRKILKHYDWGSHLKKRILGAIRIIAGEEI</sequence>
<keyword evidence="2" id="KW-0808">Transferase</keyword>
<keyword evidence="1" id="KW-0812">Transmembrane</keyword>
<dbReference type="SUPFAM" id="SSF53756">
    <property type="entry name" value="UDP-Glycosyltransferase/glycogen phosphorylase"/>
    <property type="match status" value="1"/>
</dbReference>
<dbReference type="GO" id="GO:0016757">
    <property type="term" value="F:glycosyltransferase activity"/>
    <property type="evidence" value="ECO:0007669"/>
    <property type="project" value="UniProtKB-KW"/>
</dbReference>
<feature type="transmembrane region" description="Helical" evidence="1">
    <location>
        <begin position="93"/>
        <end position="112"/>
    </location>
</feature>
<reference evidence="2 3" key="1">
    <citation type="submission" date="2023-03" db="EMBL/GenBank/DDBJ databases">
        <title>Speciation in Pyrococcus: adaptation to high temperature as a mechanism.</title>
        <authorList>
            <person name="Gu J."/>
        </authorList>
    </citation>
    <scope>NUCLEOTIDE SEQUENCE [LARGE SCALE GENOMIC DNA]</scope>
    <source>
        <strain evidence="2 3">LMOA34</strain>
    </source>
</reference>
<name>A0ABV4T6W1_9EURY</name>
<dbReference type="Proteomes" id="UP001571980">
    <property type="component" value="Unassembled WGS sequence"/>
</dbReference>
<keyword evidence="2" id="KW-0328">Glycosyltransferase</keyword>
<protein>
    <submittedName>
        <fullName evidence="2">Glycosyltransferase</fullName>
        <ecNumber evidence="2">2.4.-.-</ecNumber>
    </submittedName>
</protein>
<evidence type="ECO:0000256" key="1">
    <source>
        <dbReference type="SAM" id="Phobius"/>
    </source>
</evidence>
<dbReference type="EMBL" id="JARRIG010000005">
    <property type="protein sequence ID" value="MFA4804824.1"/>
    <property type="molecule type" value="Genomic_DNA"/>
</dbReference>
<feature type="transmembrane region" description="Helical" evidence="1">
    <location>
        <begin position="132"/>
        <end position="152"/>
    </location>
</feature>
<keyword evidence="1" id="KW-0472">Membrane</keyword>
<evidence type="ECO:0000313" key="3">
    <source>
        <dbReference type="Proteomes" id="UP001571980"/>
    </source>
</evidence>
<organism evidence="2 3">
    <name type="scientific">Pyrococcus kukulkanii</name>
    <dbReference type="NCBI Taxonomy" id="1609559"/>
    <lineage>
        <taxon>Archaea</taxon>
        <taxon>Methanobacteriati</taxon>
        <taxon>Methanobacteriota</taxon>
        <taxon>Thermococci</taxon>
        <taxon>Thermococcales</taxon>
        <taxon>Thermococcaceae</taxon>
        <taxon>Pyrococcus</taxon>
    </lineage>
</organism>
<proteinExistence type="predicted"/>